<protein>
    <submittedName>
        <fullName evidence="7">Acetate uptake transporter</fullName>
    </submittedName>
</protein>
<dbReference type="InterPro" id="IPR047623">
    <property type="entry name" value="SatP"/>
</dbReference>
<evidence type="ECO:0000313" key="8">
    <source>
        <dbReference type="Proteomes" id="UP001501295"/>
    </source>
</evidence>
<gene>
    <name evidence="7" type="primary">satP</name>
    <name evidence="7" type="ORF">GCM10025780_34850</name>
</gene>
<feature type="transmembrane region" description="Helical" evidence="6">
    <location>
        <begin position="171"/>
        <end position="189"/>
    </location>
</feature>
<dbReference type="RefSeq" id="WP_345377218.1">
    <property type="nucleotide sequence ID" value="NZ_BAABLM010000011.1"/>
</dbReference>
<evidence type="ECO:0000256" key="6">
    <source>
        <dbReference type="SAM" id="Phobius"/>
    </source>
</evidence>
<feature type="transmembrane region" description="Helical" evidence="6">
    <location>
        <begin position="107"/>
        <end position="128"/>
    </location>
</feature>
<keyword evidence="8" id="KW-1185">Reference proteome</keyword>
<evidence type="ECO:0000256" key="4">
    <source>
        <dbReference type="ARBA" id="ARBA00022989"/>
    </source>
</evidence>
<dbReference type="Proteomes" id="UP001501295">
    <property type="component" value="Unassembled WGS sequence"/>
</dbReference>
<dbReference type="PANTHER" id="PTHR30178">
    <property type="entry name" value="INNER MEMBRANE PROTEIN YAAH"/>
    <property type="match status" value="1"/>
</dbReference>
<sequence length="204" mass="21308">MTTTPESAPLAEPLLHTEEPRPKAAVDPGALGLGAFALTTFVLSVANAGWIPGAGAVLGLALFYGGVAQFAAGIWEFANKNTFGATAFCSFGAFWMSFWYLEVATPPAAIGTHGVGVFLLAWGIFTLYMCVASFNTNGSIFAVFVALTLTFFALAFGALNDSTTLTHLGGYLGVATAIIAWYGSFAVVFNSTAGRSVLPVWARK</sequence>
<dbReference type="NCBIfam" id="NF038013">
    <property type="entry name" value="AceTr_1"/>
    <property type="match status" value="1"/>
</dbReference>
<reference evidence="8" key="1">
    <citation type="journal article" date="2019" name="Int. J. Syst. Evol. Microbiol.">
        <title>The Global Catalogue of Microorganisms (GCM) 10K type strain sequencing project: providing services to taxonomists for standard genome sequencing and annotation.</title>
        <authorList>
            <consortium name="The Broad Institute Genomics Platform"/>
            <consortium name="The Broad Institute Genome Sequencing Center for Infectious Disease"/>
            <person name="Wu L."/>
            <person name="Ma J."/>
        </authorList>
    </citation>
    <scope>NUCLEOTIDE SEQUENCE [LARGE SCALE GENOMIC DNA]</scope>
    <source>
        <strain evidence="8">JCM 18956</strain>
    </source>
</reference>
<comment type="subcellular location">
    <subcellularLocation>
        <location evidence="1">Membrane</location>
        <topology evidence="1">Multi-pass membrane protein</topology>
    </subcellularLocation>
</comment>
<feature type="transmembrane region" description="Helical" evidence="6">
    <location>
        <begin position="82"/>
        <end position="101"/>
    </location>
</feature>
<organism evidence="7 8">
    <name type="scientific">Frondihabitans cladoniiphilus</name>
    <dbReference type="NCBI Taxonomy" id="715785"/>
    <lineage>
        <taxon>Bacteria</taxon>
        <taxon>Bacillati</taxon>
        <taxon>Actinomycetota</taxon>
        <taxon>Actinomycetes</taxon>
        <taxon>Micrococcales</taxon>
        <taxon>Microbacteriaceae</taxon>
        <taxon>Frondihabitans</taxon>
    </lineage>
</organism>
<keyword evidence="5 6" id="KW-0472">Membrane</keyword>
<comment type="caution">
    <text evidence="7">The sequence shown here is derived from an EMBL/GenBank/DDBJ whole genome shotgun (WGS) entry which is preliminary data.</text>
</comment>
<proteinExistence type="inferred from homology"/>
<evidence type="ECO:0000256" key="1">
    <source>
        <dbReference type="ARBA" id="ARBA00004141"/>
    </source>
</evidence>
<name>A0ABP8WB56_9MICO</name>
<dbReference type="InterPro" id="IPR000791">
    <property type="entry name" value="Gpr1/Fun34/SatP-like"/>
</dbReference>
<evidence type="ECO:0000256" key="3">
    <source>
        <dbReference type="ARBA" id="ARBA00022692"/>
    </source>
</evidence>
<keyword evidence="4 6" id="KW-1133">Transmembrane helix</keyword>
<dbReference type="PANTHER" id="PTHR30178:SF3">
    <property type="entry name" value="SUCCINATE-ACETATE_PROTON SYMPORTER SATP"/>
    <property type="match status" value="1"/>
</dbReference>
<feature type="transmembrane region" description="Helical" evidence="6">
    <location>
        <begin position="30"/>
        <end position="50"/>
    </location>
</feature>
<accession>A0ABP8WB56</accession>
<feature type="transmembrane region" description="Helical" evidence="6">
    <location>
        <begin position="140"/>
        <end position="159"/>
    </location>
</feature>
<evidence type="ECO:0000256" key="2">
    <source>
        <dbReference type="ARBA" id="ARBA00005587"/>
    </source>
</evidence>
<feature type="transmembrane region" description="Helical" evidence="6">
    <location>
        <begin position="56"/>
        <end position="75"/>
    </location>
</feature>
<dbReference type="EMBL" id="BAABLM010000011">
    <property type="protein sequence ID" value="GAA4685475.1"/>
    <property type="molecule type" value="Genomic_DNA"/>
</dbReference>
<comment type="similarity">
    <text evidence="2">Belongs to the acetate uptake transporter (AceTr) (TC 2.A.96) family.</text>
</comment>
<evidence type="ECO:0000313" key="7">
    <source>
        <dbReference type="EMBL" id="GAA4685475.1"/>
    </source>
</evidence>
<dbReference type="Pfam" id="PF01184">
    <property type="entry name" value="Gpr1_Fun34_YaaH"/>
    <property type="match status" value="1"/>
</dbReference>
<evidence type="ECO:0000256" key="5">
    <source>
        <dbReference type="ARBA" id="ARBA00023136"/>
    </source>
</evidence>
<keyword evidence="3 6" id="KW-0812">Transmembrane</keyword>